<dbReference type="Proteomes" id="UP000001399">
    <property type="component" value="Chromosome"/>
</dbReference>
<dbReference type="HOGENOM" id="CLU_3257108_0_0_5"/>
<dbReference type="KEGG" id="rva:Rvan_0065"/>
<protein>
    <submittedName>
        <fullName evidence="1">Uncharacterized protein</fullName>
    </submittedName>
</protein>
<organism evidence="1 2">
    <name type="scientific">Rhodomicrobium vannielii (strain ATCC 17100 / DSM 162 / LMG 4299 / NCIMB 10020 / ATH 3.1.1)</name>
    <dbReference type="NCBI Taxonomy" id="648757"/>
    <lineage>
        <taxon>Bacteria</taxon>
        <taxon>Pseudomonadati</taxon>
        <taxon>Pseudomonadota</taxon>
        <taxon>Alphaproteobacteria</taxon>
        <taxon>Hyphomicrobiales</taxon>
        <taxon>Hyphomicrobiaceae</taxon>
        <taxon>Rhodomicrobium</taxon>
    </lineage>
</organism>
<evidence type="ECO:0000313" key="2">
    <source>
        <dbReference type="Proteomes" id="UP000001399"/>
    </source>
</evidence>
<name>E3I501_RHOVT</name>
<reference evidence="2" key="1">
    <citation type="journal article" date="2011" name="J. Bacteriol.">
        <title>Genome sequences of eight morphologically diverse alphaproteobacteria.</title>
        <authorList>
            <consortium name="US DOE Joint Genome Institute"/>
            <person name="Brown P.J."/>
            <person name="Kysela D.T."/>
            <person name="Buechlein A."/>
            <person name="Hemmerich C."/>
            <person name="Brun Y.V."/>
        </authorList>
    </citation>
    <scope>NUCLEOTIDE SEQUENCE [LARGE SCALE GENOMIC DNA]</scope>
    <source>
        <strain evidence="2">ATCC 17100 / ATH 3.1.1 / DSM 162 / LMG 4299</strain>
    </source>
</reference>
<dbReference type="AlphaFoldDB" id="E3I501"/>
<accession>E3I501</accession>
<keyword evidence="2" id="KW-1185">Reference proteome</keyword>
<dbReference type="EMBL" id="CP002292">
    <property type="protein sequence ID" value="ADP69355.1"/>
    <property type="molecule type" value="Genomic_DNA"/>
</dbReference>
<gene>
    <name evidence="1" type="ordered locus">Rvan_0065</name>
</gene>
<evidence type="ECO:0000313" key="1">
    <source>
        <dbReference type="EMBL" id="ADP69355.1"/>
    </source>
</evidence>
<sequence>MREKEGAAGCRYDISASLKLNDWSGGKFSTPVEKRLRKPIAA</sequence>
<proteinExistence type="predicted"/>
<dbReference type="STRING" id="648757.Rvan_0065"/>